<dbReference type="GeneID" id="87937949"/>
<keyword evidence="3" id="KW-1185">Reference proteome</keyword>
<accession>A0AAX4HZC0</accession>
<name>A0AAX4HZC0_9PEZI</name>
<dbReference type="AlphaFoldDB" id="A0AAX4HZC0"/>
<evidence type="ECO:0000313" key="3">
    <source>
        <dbReference type="Proteomes" id="UP001322277"/>
    </source>
</evidence>
<reference evidence="3" key="1">
    <citation type="journal article" date="2023" name="bioRxiv">
        <title>Complete genome of the Medicago anthracnose fungus, Colletotrichum destructivum, reveals a mini-chromosome-like region within a core chromosome.</title>
        <authorList>
            <person name="Lapalu N."/>
            <person name="Simon A."/>
            <person name="Lu A."/>
            <person name="Plaumann P.-L."/>
            <person name="Amselem J."/>
            <person name="Pigne S."/>
            <person name="Auger A."/>
            <person name="Koch C."/>
            <person name="Dallery J.-F."/>
            <person name="O'Connell R.J."/>
        </authorList>
    </citation>
    <scope>NUCLEOTIDE SEQUENCE [LARGE SCALE GENOMIC DNA]</scope>
    <source>
        <strain evidence="3">CBS 520.97</strain>
    </source>
</reference>
<sequence>MSTTAFPLPVPLPPSSFDNAQNSSLVVRLLLLRHQPLSSLLSKKRLALLLSRSSVPHFNSPPPAHPRRVESQT</sequence>
<gene>
    <name evidence="2" type="ORF">CDEST_01446</name>
</gene>
<dbReference type="Proteomes" id="UP001322277">
    <property type="component" value="Chromosome 1"/>
</dbReference>
<dbReference type="RefSeq" id="XP_062773656.1">
    <property type="nucleotide sequence ID" value="XM_062917605.1"/>
</dbReference>
<evidence type="ECO:0000256" key="1">
    <source>
        <dbReference type="SAM" id="MobiDB-lite"/>
    </source>
</evidence>
<dbReference type="KEGG" id="cdet:87937949"/>
<dbReference type="EMBL" id="CP137305">
    <property type="protein sequence ID" value="WQF76432.1"/>
    <property type="molecule type" value="Genomic_DNA"/>
</dbReference>
<protein>
    <submittedName>
        <fullName evidence="2">Uncharacterized protein</fullName>
    </submittedName>
</protein>
<organism evidence="2 3">
    <name type="scientific">Colletotrichum destructivum</name>
    <dbReference type="NCBI Taxonomy" id="34406"/>
    <lineage>
        <taxon>Eukaryota</taxon>
        <taxon>Fungi</taxon>
        <taxon>Dikarya</taxon>
        <taxon>Ascomycota</taxon>
        <taxon>Pezizomycotina</taxon>
        <taxon>Sordariomycetes</taxon>
        <taxon>Hypocreomycetidae</taxon>
        <taxon>Glomerellales</taxon>
        <taxon>Glomerellaceae</taxon>
        <taxon>Colletotrichum</taxon>
        <taxon>Colletotrichum destructivum species complex</taxon>
    </lineage>
</organism>
<proteinExistence type="predicted"/>
<evidence type="ECO:0000313" key="2">
    <source>
        <dbReference type="EMBL" id="WQF76432.1"/>
    </source>
</evidence>
<feature type="region of interest" description="Disordered" evidence="1">
    <location>
        <begin position="54"/>
        <end position="73"/>
    </location>
</feature>